<proteinExistence type="predicted"/>
<dbReference type="eggNOG" id="KOG2749">
    <property type="taxonomic scope" value="Eukaryota"/>
</dbReference>
<dbReference type="STRING" id="6669.E9I5A6"/>
<dbReference type="Proteomes" id="UP000000305">
    <property type="component" value="Unassembled WGS sequence"/>
</dbReference>
<dbReference type="GO" id="GO:0005524">
    <property type="term" value="F:ATP binding"/>
    <property type="evidence" value="ECO:0007669"/>
    <property type="project" value="UniProtKB-KW"/>
</dbReference>
<sequence>MSEEQRQKEPIYVDLDVGQGQLSIPGTIGAMAIERPTDVEEGFSQVCPLIYHYGYKEPGSNVMLYNLLVTKLAQTVAERMEANRQNAVSGVIINTCGWVKGQGYQMLIHAAKAFEVDLIIVLDQERLYNELVRDLPETVKVVFQPKSGGVTFICSIEIPNASHKQFLKTDCFLMGTEEGHLMLLAVHVIVFIPLNDSMYRASKFILES</sequence>
<dbReference type="InterPro" id="IPR027417">
    <property type="entry name" value="P-loop_NTPase"/>
</dbReference>
<dbReference type="PANTHER" id="PTHR12755:SF6">
    <property type="entry name" value="POLYRIBONUCLEOTIDE 5'-HYDROXYL-KINASE CLP1"/>
    <property type="match status" value="1"/>
</dbReference>
<evidence type="ECO:0000313" key="4">
    <source>
        <dbReference type="EMBL" id="EFX60824.1"/>
    </source>
</evidence>
<organism evidence="4 5">
    <name type="scientific">Daphnia pulex</name>
    <name type="common">Water flea</name>
    <dbReference type="NCBI Taxonomy" id="6669"/>
    <lineage>
        <taxon>Eukaryota</taxon>
        <taxon>Metazoa</taxon>
        <taxon>Ecdysozoa</taxon>
        <taxon>Arthropoda</taxon>
        <taxon>Crustacea</taxon>
        <taxon>Branchiopoda</taxon>
        <taxon>Diplostraca</taxon>
        <taxon>Cladocera</taxon>
        <taxon>Anomopoda</taxon>
        <taxon>Daphniidae</taxon>
        <taxon>Daphnia</taxon>
    </lineage>
</organism>
<feature type="domain" description="Clp1 P-loop" evidence="3">
    <location>
        <begin position="6"/>
        <end position="151"/>
    </location>
</feature>
<evidence type="ECO:0000259" key="3">
    <source>
        <dbReference type="Pfam" id="PF16575"/>
    </source>
</evidence>
<evidence type="ECO:0000256" key="2">
    <source>
        <dbReference type="ARBA" id="ARBA00022840"/>
    </source>
</evidence>
<name>E9I5A6_DAPPU</name>
<accession>E9I5A6</accession>
<dbReference type="HOGENOM" id="CLU_114680_0_0_1"/>
<dbReference type="GO" id="GO:0051731">
    <property type="term" value="F:polynucleotide 5'-hydroxyl-kinase activity"/>
    <property type="evidence" value="ECO:0000318"/>
    <property type="project" value="GO_Central"/>
</dbReference>
<dbReference type="AlphaFoldDB" id="E9I5A6"/>
<dbReference type="InterPro" id="IPR032319">
    <property type="entry name" value="CLP1_P"/>
</dbReference>
<dbReference type="EMBL" id="GL735512">
    <property type="protein sequence ID" value="EFX60824.1"/>
    <property type="molecule type" value="Genomic_DNA"/>
</dbReference>
<dbReference type="KEGG" id="dpx:DAPPUDRAFT_341239"/>
<dbReference type="GO" id="GO:0005634">
    <property type="term" value="C:nucleus"/>
    <property type="evidence" value="ECO:0000318"/>
    <property type="project" value="GO_Central"/>
</dbReference>
<keyword evidence="2" id="KW-0067">ATP-binding</keyword>
<keyword evidence="1" id="KW-0547">Nucleotide-binding</keyword>
<dbReference type="GO" id="GO:0006388">
    <property type="term" value="P:tRNA splicing, via endonucleolytic cleavage and ligation"/>
    <property type="evidence" value="ECO:0000318"/>
    <property type="project" value="GO_Central"/>
</dbReference>
<dbReference type="Pfam" id="PF16575">
    <property type="entry name" value="CLP1_P"/>
    <property type="match status" value="1"/>
</dbReference>
<dbReference type="Gene3D" id="3.40.50.300">
    <property type="entry name" value="P-loop containing nucleotide triphosphate hydrolases"/>
    <property type="match status" value="1"/>
</dbReference>
<dbReference type="InterPro" id="IPR045116">
    <property type="entry name" value="Clp1/Grc3"/>
</dbReference>
<gene>
    <name evidence="4" type="ORF">DAPPUDRAFT_341239</name>
</gene>
<dbReference type="FunFam" id="3.40.50.300:FF:002831">
    <property type="entry name" value="Uncharacterized protein"/>
    <property type="match status" value="1"/>
</dbReference>
<dbReference type="PANTHER" id="PTHR12755">
    <property type="entry name" value="CLEAVAGE/POLYADENYLATION FACTOR IA SUBUNIT CLP1P"/>
    <property type="match status" value="1"/>
</dbReference>
<evidence type="ECO:0000256" key="1">
    <source>
        <dbReference type="ARBA" id="ARBA00022741"/>
    </source>
</evidence>
<dbReference type="PhylomeDB" id="E9I5A6"/>
<evidence type="ECO:0000313" key="5">
    <source>
        <dbReference type="Proteomes" id="UP000000305"/>
    </source>
</evidence>
<keyword evidence="5" id="KW-1185">Reference proteome</keyword>
<dbReference type="InParanoid" id="E9I5A6"/>
<dbReference type="OrthoDB" id="258143at2759"/>
<reference evidence="4 5" key="1">
    <citation type="journal article" date="2011" name="Science">
        <title>The ecoresponsive genome of Daphnia pulex.</title>
        <authorList>
            <person name="Colbourne J.K."/>
            <person name="Pfrender M.E."/>
            <person name="Gilbert D."/>
            <person name="Thomas W.K."/>
            <person name="Tucker A."/>
            <person name="Oakley T.H."/>
            <person name="Tokishita S."/>
            <person name="Aerts A."/>
            <person name="Arnold G.J."/>
            <person name="Basu M.K."/>
            <person name="Bauer D.J."/>
            <person name="Caceres C.E."/>
            <person name="Carmel L."/>
            <person name="Casola C."/>
            <person name="Choi J.H."/>
            <person name="Detter J.C."/>
            <person name="Dong Q."/>
            <person name="Dusheyko S."/>
            <person name="Eads B.D."/>
            <person name="Frohlich T."/>
            <person name="Geiler-Samerotte K.A."/>
            <person name="Gerlach D."/>
            <person name="Hatcher P."/>
            <person name="Jogdeo S."/>
            <person name="Krijgsveld J."/>
            <person name="Kriventseva E.V."/>
            <person name="Kultz D."/>
            <person name="Laforsch C."/>
            <person name="Lindquist E."/>
            <person name="Lopez J."/>
            <person name="Manak J.R."/>
            <person name="Muller J."/>
            <person name="Pangilinan J."/>
            <person name="Patwardhan R.P."/>
            <person name="Pitluck S."/>
            <person name="Pritham E.J."/>
            <person name="Rechtsteiner A."/>
            <person name="Rho M."/>
            <person name="Rogozin I.B."/>
            <person name="Sakarya O."/>
            <person name="Salamov A."/>
            <person name="Schaack S."/>
            <person name="Shapiro H."/>
            <person name="Shiga Y."/>
            <person name="Skalitzky C."/>
            <person name="Smith Z."/>
            <person name="Souvorov A."/>
            <person name="Sung W."/>
            <person name="Tang Z."/>
            <person name="Tsuchiya D."/>
            <person name="Tu H."/>
            <person name="Vos H."/>
            <person name="Wang M."/>
            <person name="Wolf Y.I."/>
            <person name="Yamagata H."/>
            <person name="Yamada T."/>
            <person name="Ye Y."/>
            <person name="Shaw J.R."/>
            <person name="Andrews J."/>
            <person name="Crease T.J."/>
            <person name="Tang H."/>
            <person name="Lucas S.M."/>
            <person name="Robertson H.M."/>
            <person name="Bork P."/>
            <person name="Koonin E.V."/>
            <person name="Zdobnov E.M."/>
            <person name="Grigoriev I.V."/>
            <person name="Lynch M."/>
            <person name="Boore J.L."/>
        </authorList>
    </citation>
    <scope>NUCLEOTIDE SEQUENCE [LARGE SCALE GENOMIC DNA]</scope>
</reference>
<protein>
    <recommendedName>
        <fullName evidence="3">Clp1 P-loop domain-containing protein</fullName>
    </recommendedName>
</protein>